<protein>
    <submittedName>
        <fullName evidence="2">LALA0S01e05578g1_1</fullName>
    </submittedName>
</protein>
<evidence type="ECO:0000256" key="1">
    <source>
        <dbReference type="SAM" id="MobiDB-lite"/>
    </source>
</evidence>
<dbReference type="STRING" id="1245769.A0A0C7N114"/>
<dbReference type="GeneID" id="34683588"/>
<keyword evidence="3" id="KW-1185">Reference proteome</keyword>
<accession>A0A0C7N114</accession>
<sequence length="538" mass="61939">MSSMIPKCAAQSFGETGSSPIDEPVLEQVIEDIENLHLNDRITHESEEQAIYLSFEEAIVLNKNQHSRALFRSSYDFCLKELQRKWGTWNENRPFNLFGVPENRIVSSKWIFVAYKGLYTCLISGDNEDLIFEGPKICMLEDISLLTSLAVAFDRGWHIECIPAARPKSSVRRTYLTAPPHCDLPHMGFELHLWGSYREYCGLGQSLYKEIKKTLINLFQMRETQTGLFVKGDFGPKGIVCLPPHEIVVIASTPALSSDIIDTLSRLLDPLEAYEKPVISNSNVQEFYISDIDIVYQRFWSMKLSMKSVIHELSFLVDLYKSARDTSLICLNHFFHEAKRLLDETSKKCRFDIAFDVSASKYGLGHLPLLLTYLNETRNLGLKWKRHATRKVYKIGAMTDASYMPFELDTIHTGQVFTLNDNAVSARSEEDYKQCNNCNRAELIAMTQSIHGLRVIQCILDDLDIRSCKEVTTDSLRTIQLLESRFKIPQQARELRDEYLEGDLKFTFIHSKDNFADLLTKAVWGYHRERLLRTFFES</sequence>
<evidence type="ECO:0000313" key="2">
    <source>
        <dbReference type="EMBL" id="CEP60212.1"/>
    </source>
</evidence>
<dbReference type="RefSeq" id="XP_022626457.1">
    <property type="nucleotide sequence ID" value="XM_022774351.1"/>
</dbReference>
<organism evidence="2 3">
    <name type="scientific">Lachancea lanzarotensis</name>
    <dbReference type="NCBI Taxonomy" id="1245769"/>
    <lineage>
        <taxon>Eukaryota</taxon>
        <taxon>Fungi</taxon>
        <taxon>Dikarya</taxon>
        <taxon>Ascomycota</taxon>
        <taxon>Saccharomycotina</taxon>
        <taxon>Saccharomycetes</taxon>
        <taxon>Saccharomycetales</taxon>
        <taxon>Saccharomycetaceae</taxon>
        <taxon>Lachancea</taxon>
    </lineage>
</organism>
<dbReference type="EMBL" id="LN736360">
    <property type="protein sequence ID" value="CEP60212.1"/>
    <property type="molecule type" value="Genomic_DNA"/>
</dbReference>
<feature type="region of interest" description="Disordered" evidence="1">
    <location>
        <begin position="1"/>
        <end position="20"/>
    </location>
</feature>
<gene>
    <name evidence="2" type="ORF">LALA0_S01e05578g</name>
</gene>
<dbReference type="OrthoDB" id="5423336at2759"/>
<name>A0A0C7N114_9SACH</name>
<reference evidence="2 3" key="1">
    <citation type="submission" date="2014-12" db="EMBL/GenBank/DDBJ databases">
        <authorList>
            <person name="Neuveglise Cecile"/>
        </authorList>
    </citation>
    <scope>NUCLEOTIDE SEQUENCE [LARGE SCALE GENOMIC DNA]</scope>
    <source>
        <strain evidence="2 3">CBS 12615</strain>
    </source>
</reference>
<dbReference type="Proteomes" id="UP000054304">
    <property type="component" value="Unassembled WGS sequence"/>
</dbReference>
<proteinExistence type="predicted"/>
<dbReference type="HOGENOM" id="CLU_506288_0_0_1"/>
<evidence type="ECO:0000313" key="3">
    <source>
        <dbReference type="Proteomes" id="UP000054304"/>
    </source>
</evidence>
<dbReference type="AlphaFoldDB" id="A0A0C7N114"/>